<proteinExistence type="predicted"/>
<dbReference type="InterPro" id="IPR019734">
    <property type="entry name" value="TPR_rpt"/>
</dbReference>
<dbReference type="EMBL" id="JAFBIL020000002">
    <property type="protein sequence ID" value="MBZ2206684.1"/>
    <property type="molecule type" value="Genomic_DNA"/>
</dbReference>
<dbReference type="SMART" id="SM00028">
    <property type="entry name" value="TPR"/>
    <property type="match status" value="2"/>
</dbReference>
<sequence>MRINLRPRHFHRLSMLALSLSVIGACTMLPLAVDTSATAPVLDGYGAATLVPSQANDAARALFAQGMSQAYAFNRPEAIRAFKAALAQDPACGLCAWGAAAMMGPNINNSSRGDLTEAIKYADYAVRRSAGASARDRDLIAALALRYGHKSASAVAITYAAICRAAETGPRADPLDLAYAAQMRELTARYPHDPDVLIFYAEAEMVATRGGWWDEATGKPKGRIGEVASMVEAALGKQPDHVGLNHYMIHAVDAVPVAARAVAAADRLGKLAPKSPHLLHMPSHTYANVGRYADATRVNQLAVAADLAFFAELKKQGYKVSMDWREHNTHFQWYGALMEGRTALAMESARATAALANGDSVWADYMRSVPVLTLLHLQRWDELASEPLAPGDKGVYAVISQMGRGIAQARSGKPVEARATLAVLKPKVAALAASHAGAGRFAQMIRGVATSSEAQLGAEIALADGRLDDALKLQAQAAEAGAAADRTEPPMLAGGPRIRLGALQMRAGRYAEAEQTYRASLAQHPANGWALNGLEKALAGQGKTLEAQAVRRDLAVSWALADASVRDPQ</sequence>
<keyword evidence="1" id="KW-0732">Signal</keyword>
<evidence type="ECO:0000313" key="2">
    <source>
        <dbReference type="EMBL" id="MBZ2206684.1"/>
    </source>
</evidence>
<feature type="signal peptide" evidence="1">
    <location>
        <begin position="1"/>
        <end position="24"/>
    </location>
</feature>
<dbReference type="SUPFAM" id="SSF48452">
    <property type="entry name" value="TPR-like"/>
    <property type="match status" value="1"/>
</dbReference>
<comment type="caution">
    <text evidence="2">The sequence shown here is derived from an EMBL/GenBank/DDBJ whole genome shotgun (WGS) entry which is preliminary data.</text>
</comment>
<accession>A0ABS7SKN6</accession>
<evidence type="ECO:0000256" key="1">
    <source>
        <dbReference type="SAM" id="SignalP"/>
    </source>
</evidence>
<gene>
    <name evidence="2" type="ORF">I4X03_005375</name>
</gene>
<dbReference type="PANTHER" id="PTHR45588:SF1">
    <property type="entry name" value="WW DOMAIN-CONTAINING PROTEIN"/>
    <property type="match status" value="1"/>
</dbReference>
<dbReference type="PANTHER" id="PTHR45588">
    <property type="entry name" value="TPR DOMAIN-CONTAINING PROTEIN"/>
    <property type="match status" value="1"/>
</dbReference>
<feature type="chain" id="PRO_5046426550" description="Tetratricopeptide repeat protein" evidence="1">
    <location>
        <begin position="25"/>
        <end position="569"/>
    </location>
</feature>
<dbReference type="InterPro" id="IPR011990">
    <property type="entry name" value="TPR-like_helical_dom_sf"/>
</dbReference>
<dbReference type="Proteomes" id="UP000809349">
    <property type="component" value="Unassembled WGS sequence"/>
</dbReference>
<keyword evidence="3" id="KW-1185">Reference proteome</keyword>
<dbReference type="RefSeq" id="WP_223466832.1">
    <property type="nucleotide sequence ID" value="NZ_JAFBIL020000002.1"/>
</dbReference>
<organism evidence="2 3">
    <name type="scientific">Massilia soli</name>
    <dbReference type="NCBI Taxonomy" id="2792854"/>
    <lineage>
        <taxon>Bacteria</taxon>
        <taxon>Pseudomonadati</taxon>
        <taxon>Pseudomonadota</taxon>
        <taxon>Betaproteobacteria</taxon>
        <taxon>Burkholderiales</taxon>
        <taxon>Oxalobacteraceae</taxon>
        <taxon>Telluria group</taxon>
        <taxon>Massilia</taxon>
    </lineage>
</organism>
<name>A0ABS7SKN6_9BURK</name>
<reference evidence="2 3" key="2">
    <citation type="submission" date="2021-08" db="EMBL/GenBank/DDBJ databases">
        <title>Massilia sp. R798.</title>
        <authorList>
            <person name="Baek J.H."/>
            <person name="Jung H.S."/>
            <person name="Kim K.R."/>
            <person name="Jeon C.O."/>
        </authorList>
    </citation>
    <scope>NUCLEOTIDE SEQUENCE [LARGE SCALE GENOMIC DNA]</scope>
    <source>
        <strain evidence="2 3">R798</strain>
    </source>
</reference>
<protein>
    <recommendedName>
        <fullName evidence="4">Tetratricopeptide repeat protein</fullName>
    </recommendedName>
</protein>
<dbReference type="Gene3D" id="1.25.40.10">
    <property type="entry name" value="Tetratricopeptide repeat domain"/>
    <property type="match status" value="1"/>
</dbReference>
<evidence type="ECO:0008006" key="4">
    <source>
        <dbReference type="Google" id="ProtNLM"/>
    </source>
</evidence>
<reference evidence="2 3" key="1">
    <citation type="submission" date="2021-01" db="EMBL/GenBank/DDBJ databases">
        <authorList>
            <person name="Ruan W."/>
            <person name="Khan S.A."/>
            <person name="Jeon C.O."/>
        </authorList>
    </citation>
    <scope>NUCLEOTIDE SEQUENCE [LARGE SCALE GENOMIC DNA]</scope>
    <source>
        <strain evidence="2 3">R798</strain>
    </source>
</reference>
<dbReference type="PROSITE" id="PS51257">
    <property type="entry name" value="PROKAR_LIPOPROTEIN"/>
    <property type="match status" value="1"/>
</dbReference>
<evidence type="ECO:0000313" key="3">
    <source>
        <dbReference type="Proteomes" id="UP000809349"/>
    </source>
</evidence>